<dbReference type="InterPro" id="IPR036390">
    <property type="entry name" value="WH_DNA-bd_sf"/>
</dbReference>
<dbReference type="SMART" id="SM01134">
    <property type="entry name" value="DeoRC"/>
    <property type="match status" value="1"/>
</dbReference>
<dbReference type="RefSeq" id="WP_184147494.1">
    <property type="nucleotide sequence ID" value="NZ_JACHFM010000001.1"/>
</dbReference>
<evidence type="ECO:0000256" key="3">
    <source>
        <dbReference type="ARBA" id="ARBA00023163"/>
    </source>
</evidence>
<evidence type="ECO:0000313" key="5">
    <source>
        <dbReference type="EMBL" id="MBB5221091.1"/>
    </source>
</evidence>
<evidence type="ECO:0000256" key="1">
    <source>
        <dbReference type="ARBA" id="ARBA00023015"/>
    </source>
</evidence>
<name>A0A840SP66_9RHOB</name>
<dbReference type="SMART" id="SM00420">
    <property type="entry name" value="HTH_DEOR"/>
    <property type="match status" value="1"/>
</dbReference>
<dbReference type="SUPFAM" id="SSF46785">
    <property type="entry name" value="Winged helix' DNA-binding domain"/>
    <property type="match status" value="1"/>
</dbReference>
<dbReference type="InterPro" id="IPR014036">
    <property type="entry name" value="DeoR-like_C"/>
</dbReference>
<dbReference type="EMBL" id="JACHFM010000001">
    <property type="protein sequence ID" value="MBB5221091.1"/>
    <property type="molecule type" value="Genomic_DNA"/>
</dbReference>
<comment type="caution">
    <text evidence="5">The sequence shown here is derived from an EMBL/GenBank/DDBJ whole genome shotgun (WGS) entry which is preliminary data.</text>
</comment>
<organism evidence="5 6">
    <name type="scientific">Amaricoccus macauensis</name>
    <dbReference type="NCBI Taxonomy" id="57001"/>
    <lineage>
        <taxon>Bacteria</taxon>
        <taxon>Pseudomonadati</taxon>
        <taxon>Pseudomonadota</taxon>
        <taxon>Alphaproteobacteria</taxon>
        <taxon>Rhodobacterales</taxon>
        <taxon>Paracoccaceae</taxon>
        <taxon>Amaricoccus</taxon>
    </lineage>
</organism>
<dbReference type="PROSITE" id="PS51000">
    <property type="entry name" value="HTH_DEOR_2"/>
    <property type="match status" value="1"/>
</dbReference>
<sequence length="266" mass="29057">MHERERHRVILAAVQGKPLVTVQEMVELTESSEATVRRDIAALHMQKKLRRVRGGAEAITPPAFTGLAGRPWSLNETSHVAEKRAIARAAVELCADGESIIINGGTTTFQMVYPLASRRMQVMTNSFPIAEHLLRQSRNAVLIPGGTIYREQMIVLSPFENDVTRNFYARHMFMGAQGMGSLGLMEADPLLIQAEQKLINQADELVVLVDSSKFSRRSSLILCGLERIATIITDDRVDDRSAAMLEAAGVRLIVVAPTAPAASAAG</sequence>
<dbReference type="GO" id="GO:0003700">
    <property type="term" value="F:DNA-binding transcription factor activity"/>
    <property type="evidence" value="ECO:0007669"/>
    <property type="project" value="InterPro"/>
</dbReference>
<dbReference type="AlphaFoldDB" id="A0A840SP66"/>
<dbReference type="Pfam" id="PF00455">
    <property type="entry name" value="DeoRC"/>
    <property type="match status" value="1"/>
</dbReference>
<keyword evidence="2" id="KW-0238">DNA-binding</keyword>
<evidence type="ECO:0000313" key="6">
    <source>
        <dbReference type="Proteomes" id="UP000549457"/>
    </source>
</evidence>
<gene>
    <name evidence="5" type="ORF">HNP73_001012</name>
</gene>
<dbReference type="Gene3D" id="3.40.50.1360">
    <property type="match status" value="1"/>
</dbReference>
<keyword evidence="6" id="KW-1185">Reference proteome</keyword>
<dbReference type="Pfam" id="PF08220">
    <property type="entry name" value="HTH_DeoR"/>
    <property type="match status" value="1"/>
</dbReference>
<protein>
    <submittedName>
        <fullName evidence="5">DeoR family ulaG and ulaABCDEF operon transcriptional repressor</fullName>
    </submittedName>
</protein>
<dbReference type="InterPro" id="IPR050313">
    <property type="entry name" value="Carb_Metab_HTH_regulators"/>
</dbReference>
<keyword evidence="1" id="KW-0805">Transcription regulation</keyword>
<dbReference type="PROSITE" id="PS00894">
    <property type="entry name" value="HTH_DEOR_1"/>
    <property type="match status" value="1"/>
</dbReference>
<dbReference type="PANTHER" id="PTHR30363">
    <property type="entry name" value="HTH-TYPE TRANSCRIPTIONAL REGULATOR SRLR-RELATED"/>
    <property type="match status" value="1"/>
</dbReference>
<reference evidence="5 6" key="1">
    <citation type="submission" date="2020-08" db="EMBL/GenBank/DDBJ databases">
        <title>Genomic Encyclopedia of Type Strains, Phase IV (KMG-IV): sequencing the most valuable type-strain genomes for metagenomic binning, comparative biology and taxonomic classification.</title>
        <authorList>
            <person name="Goeker M."/>
        </authorList>
    </citation>
    <scope>NUCLEOTIDE SEQUENCE [LARGE SCALE GENOMIC DNA]</scope>
    <source>
        <strain evidence="5 6">DSM 101730</strain>
    </source>
</reference>
<dbReference type="Proteomes" id="UP000549457">
    <property type="component" value="Unassembled WGS sequence"/>
</dbReference>
<dbReference type="PANTHER" id="PTHR30363:SF55">
    <property type="entry name" value="HTH-TYPE TRANSCRIPTIONAL REGULATOR ULAR"/>
    <property type="match status" value="1"/>
</dbReference>
<evidence type="ECO:0000256" key="2">
    <source>
        <dbReference type="ARBA" id="ARBA00023125"/>
    </source>
</evidence>
<dbReference type="GO" id="GO:0003677">
    <property type="term" value="F:DNA binding"/>
    <property type="evidence" value="ECO:0007669"/>
    <property type="project" value="UniProtKB-KW"/>
</dbReference>
<evidence type="ECO:0000259" key="4">
    <source>
        <dbReference type="PROSITE" id="PS51000"/>
    </source>
</evidence>
<feature type="domain" description="HTH deoR-type" evidence="4">
    <location>
        <begin position="3"/>
        <end position="58"/>
    </location>
</feature>
<dbReference type="SUPFAM" id="SSF100950">
    <property type="entry name" value="NagB/RpiA/CoA transferase-like"/>
    <property type="match status" value="1"/>
</dbReference>
<dbReference type="InterPro" id="IPR037171">
    <property type="entry name" value="NagB/RpiA_transferase-like"/>
</dbReference>
<proteinExistence type="predicted"/>
<keyword evidence="3" id="KW-0804">Transcription</keyword>
<dbReference type="InterPro" id="IPR018356">
    <property type="entry name" value="Tscrpt_reg_HTH_DeoR_CS"/>
</dbReference>
<dbReference type="InterPro" id="IPR001034">
    <property type="entry name" value="DeoR_HTH"/>
</dbReference>
<accession>A0A840SP66</accession>